<evidence type="ECO:0000256" key="1">
    <source>
        <dbReference type="SAM" id="MobiDB-lite"/>
    </source>
</evidence>
<evidence type="ECO:0000313" key="4">
    <source>
        <dbReference type="Proteomes" id="UP001501920"/>
    </source>
</evidence>
<feature type="region of interest" description="Disordered" evidence="1">
    <location>
        <begin position="1"/>
        <end position="110"/>
    </location>
</feature>
<sequence length="744" mass="81987">MMSEPGSYPPPNFSHPAQEPVLRPPAFQWTPQQPAGKFQASRDWSWIQSAPPPPPPAWNPSSNPTGPFSGHQGLNSPSHVQHRYPGPHHHDYRYGRQGLDQKQCGRRQKKQKEAEFSHFCDTCDRGFKNQAKYDEHVAQHVMCSVDDCSFAAHEKLVRIHWKNNHAPGAKRIKLDTPEEIAKWREERRKNYPTLSNVDKKMKMMQVREKRGDVLETAQFGRFKSRGSGRGRGFQNHGRGAYSGHRYTGCAEVKQPQALARPPYDGDPLGALANSDPDSEKEEPVKETKVDISVAPKNMTSALGSLMSSYGDMTESEEEPDDTPILKTAQALEENKILLAAPSVRTQNCILKLEKMPAVGELETFHQVLRPLPDQSNRRGQGRQGGWGRRGGRGGHGPGRGGHGPGRGGHGPGRGPQKRCSTLLEMLLAPDIRHERNVMLQCIRYIIHNGFFGLACKSSNLIMPESTAVTKNGPMSNNEVSRRGTTEDSETGPHIGCLASQSQENFPCMSQDNQRCHMEAAELHPETEGISKSCQSDPRKVCQGSADAPFEPKSISEDTTAPLKPTQTAQPRVLPMLFAKSLVADDCSSGLPQDGDHPCGSTEAGDQNEHSHMSQKAAQLASNSSHKAVTDGDQAFVDVVNVNYAVNSSQNTTDLTTGLLQETVQSLSSNEKQIIVQNHDHPQQLIEETSLHQGLKNECDVSSAVGITRQEEPKMLMNEVSHVHPIMSVYDDDIWEIAAVTSDAM</sequence>
<feature type="region of interest" description="Disordered" evidence="1">
    <location>
        <begin position="258"/>
        <end position="287"/>
    </location>
</feature>
<keyword evidence="4" id="KW-1185">Reference proteome</keyword>
<dbReference type="Pfam" id="PF10453">
    <property type="entry name" value="NUFIP1"/>
    <property type="match status" value="1"/>
</dbReference>
<dbReference type="RefSeq" id="XP_017568417.1">
    <property type="nucleotide sequence ID" value="XM_017712928.2"/>
</dbReference>
<dbReference type="InterPro" id="IPR039136">
    <property type="entry name" value="NUFIP1-like"/>
</dbReference>
<gene>
    <name evidence="3" type="primary">NUFIP1</name>
</gene>
<name>A0AAR2L0E0_PYGNA</name>
<dbReference type="Proteomes" id="UP001501920">
    <property type="component" value="Chromosome 30"/>
</dbReference>
<protein>
    <recommendedName>
        <fullName evidence="2">C2H2-type domain-containing protein</fullName>
    </recommendedName>
</protein>
<dbReference type="SMART" id="SM00355">
    <property type="entry name" value="ZnF_C2H2"/>
    <property type="match status" value="2"/>
</dbReference>
<feature type="compositionally biased region" description="Polar residues" evidence="1">
    <location>
        <begin position="613"/>
        <end position="625"/>
    </location>
</feature>
<dbReference type="PANTHER" id="PTHR13309:SF0">
    <property type="entry name" value="FMR1-INTERACTING PROTEIN NUFIP1"/>
    <property type="match status" value="1"/>
</dbReference>
<reference evidence="3" key="3">
    <citation type="submission" date="2025-09" db="UniProtKB">
        <authorList>
            <consortium name="Ensembl"/>
        </authorList>
    </citation>
    <scope>IDENTIFICATION</scope>
</reference>
<feature type="region of interest" description="Disordered" evidence="1">
    <location>
        <begin position="369"/>
        <end position="417"/>
    </location>
</feature>
<dbReference type="AlphaFoldDB" id="A0AAR2L0E0"/>
<dbReference type="GO" id="GO:0003723">
    <property type="term" value="F:RNA binding"/>
    <property type="evidence" value="ECO:0007669"/>
    <property type="project" value="InterPro"/>
</dbReference>
<feature type="domain" description="C2H2-type" evidence="2">
    <location>
        <begin position="120"/>
        <end position="140"/>
    </location>
</feature>
<dbReference type="CTD" id="26747"/>
<organism evidence="3 4">
    <name type="scientific">Pygocentrus nattereri</name>
    <name type="common">Red-bellied piranha</name>
    <dbReference type="NCBI Taxonomy" id="42514"/>
    <lineage>
        <taxon>Eukaryota</taxon>
        <taxon>Metazoa</taxon>
        <taxon>Chordata</taxon>
        <taxon>Craniata</taxon>
        <taxon>Vertebrata</taxon>
        <taxon>Euteleostomi</taxon>
        <taxon>Actinopterygii</taxon>
        <taxon>Neopterygii</taxon>
        <taxon>Teleostei</taxon>
        <taxon>Ostariophysi</taxon>
        <taxon>Characiformes</taxon>
        <taxon>Characoidei</taxon>
        <taxon>Pygocentrus</taxon>
    </lineage>
</organism>
<dbReference type="InterPro" id="IPR013087">
    <property type="entry name" value="Znf_C2H2_type"/>
</dbReference>
<dbReference type="PROSITE" id="PS00028">
    <property type="entry name" value="ZINC_FINGER_C2H2_1"/>
    <property type="match status" value="1"/>
</dbReference>
<feature type="compositionally biased region" description="Gly residues" evidence="1">
    <location>
        <begin position="381"/>
        <end position="413"/>
    </location>
</feature>
<feature type="region of interest" description="Disordered" evidence="1">
    <location>
        <begin position="466"/>
        <end position="491"/>
    </location>
</feature>
<dbReference type="GO" id="GO:0000492">
    <property type="term" value="P:box C/D snoRNP assembly"/>
    <property type="evidence" value="ECO:0007669"/>
    <property type="project" value="TreeGrafter"/>
</dbReference>
<dbReference type="GeneID" id="108436438"/>
<dbReference type="PANTHER" id="PTHR13309">
    <property type="entry name" value="NUCLEAR FRAGILE X MENTAL RETARDATION PROTEIN INTERACTING PROTEIN 1"/>
    <property type="match status" value="1"/>
</dbReference>
<feature type="region of interest" description="Disordered" evidence="1">
    <location>
        <begin position="588"/>
        <end position="625"/>
    </location>
</feature>
<dbReference type="InterPro" id="IPR019496">
    <property type="entry name" value="NUFIP1_cons_dom"/>
</dbReference>
<accession>A0AAR2L0E0</accession>
<evidence type="ECO:0000259" key="2">
    <source>
        <dbReference type="PROSITE" id="PS00028"/>
    </source>
</evidence>
<dbReference type="GeneTree" id="ENSGT00390000003758"/>
<reference evidence="3" key="2">
    <citation type="submission" date="2025-08" db="UniProtKB">
        <authorList>
            <consortium name="Ensembl"/>
        </authorList>
    </citation>
    <scope>IDENTIFICATION</scope>
</reference>
<dbReference type="GO" id="GO:0005634">
    <property type="term" value="C:nucleus"/>
    <property type="evidence" value="ECO:0007669"/>
    <property type="project" value="TreeGrafter"/>
</dbReference>
<dbReference type="Ensembl" id="ENSPNAT00000077259.1">
    <property type="protein sequence ID" value="ENSPNAP00000068204.1"/>
    <property type="gene ID" value="ENSPNAG00000010758.2"/>
</dbReference>
<feature type="region of interest" description="Disordered" evidence="1">
    <location>
        <begin position="528"/>
        <end position="565"/>
    </location>
</feature>
<evidence type="ECO:0000313" key="3">
    <source>
        <dbReference type="Ensembl" id="ENSPNAP00000068204.1"/>
    </source>
</evidence>
<proteinExistence type="predicted"/>
<feature type="compositionally biased region" description="Polar residues" evidence="1">
    <location>
        <begin position="466"/>
        <end position="478"/>
    </location>
</feature>
<reference evidence="3 4" key="1">
    <citation type="submission" date="2020-10" db="EMBL/GenBank/DDBJ databases">
        <title>Pygocentrus nattereri (red-bellied piranha) genome, fPygNat1, primary haplotype.</title>
        <authorList>
            <person name="Myers G."/>
            <person name="Meyer A."/>
            <person name="Karagic N."/>
            <person name="Pippel M."/>
            <person name="Winkler S."/>
            <person name="Tracey A."/>
            <person name="Wood J."/>
            <person name="Formenti G."/>
            <person name="Howe K."/>
            <person name="Fedrigo O."/>
            <person name="Jarvis E.D."/>
        </authorList>
    </citation>
    <scope>NUCLEOTIDE SEQUENCE [LARGE SCALE GENOMIC DNA]</scope>
</reference>